<dbReference type="InterPro" id="IPR037472">
    <property type="entry name" value="MBD8"/>
</dbReference>
<comment type="subcellular location">
    <subcellularLocation>
        <location evidence="1">Nucleus</location>
    </subcellularLocation>
</comment>
<evidence type="ECO:0000256" key="6">
    <source>
        <dbReference type="PROSITE-ProRule" id="PRU00042"/>
    </source>
</evidence>
<keyword evidence="3" id="KW-0238">DNA-binding</keyword>
<protein>
    <recommendedName>
        <fullName evidence="12">C2H2-type domain-containing protein</fullName>
    </recommendedName>
</protein>
<feature type="domain" description="MBD" evidence="9">
    <location>
        <begin position="251"/>
        <end position="323"/>
    </location>
</feature>
<dbReference type="InterPro" id="IPR001739">
    <property type="entry name" value="Methyl_CpG_DNA-bd"/>
</dbReference>
<organism evidence="10 11">
    <name type="scientific">Zostera marina</name>
    <name type="common">Eelgrass</name>
    <dbReference type="NCBI Taxonomy" id="29655"/>
    <lineage>
        <taxon>Eukaryota</taxon>
        <taxon>Viridiplantae</taxon>
        <taxon>Streptophyta</taxon>
        <taxon>Embryophyta</taxon>
        <taxon>Tracheophyta</taxon>
        <taxon>Spermatophyta</taxon>
        <taxon>Magnoliopsida</taxon>
        <taxon>Liliopsida</taxon>
        <taxon>Zosteraceae</taxon>
        <taxon>Zostera</taxon>
    </lineage>
</organism>
<evidence type="ECO:0000313" key="11">
    <source>
        <dbReference type="Proteomes" id="UP000036987"/>
    </source>
</evidence>
<evidence type="ECO:0000256" key="5">
    <source>
        <dbReference type="ARBA" id="ARBA00023242"/>
    </source>
</evidence>
<dbReference type="PANTHER" id="PTHR37701:SF17">
    <property type="entry name" value="METHYL BINDING DOMAIN117"/>
    <property type="match status" value="1"/>
</dbReference>
<keyword evidence="11" id="KW-1185">Reference proteome</keyword>
<dbReference type="PROSITE" id="PS50157">
    <property type="entry name" value="ZINC_FINGER_C2H2_2"/>
    <property type="match status" value="1"/>
</dbReference>
<keyword evidence="4" id="KW-0804">Transcription</keyword>
<evidence type="ECO:0000256" key="1">
    <source>
        <dbReference type="ARBA" id="ARBA00004123"/>
    </source>
</evidence>
<evidence type="ECO:0000256" key="3">
    <source>
        <dbReference type="ARBA" id="ARBA00023125"/>
    </source>
</evidence>
<dbReference type="PROSITE" id="PS50982">
    <property type="entry name" value="MBD"/>
    <property type="match status" value="1"/>
</dbReference>
<dbReference type="SUPFAM" id="SSF54171">
    <property type="entry name" value="DNA-binding domain"/>
    <property type="match status" value="1"/>
</dbReference>
<name>A0A0K9PQX9_ZOSMR</name>
<dbReference type="PROSITE" id="PS00028">
    <property type="entry name" value="ZINC_FINGER_C2H2_1"/>
    <property type="match status" value="2"/>
</dbReference>
<gene>
    <name evidence="10" type="ORF">ZOSMA_17G00380</name>
</gene>
<keyword evidence="6" id="KW-0863">Zinc-finger</keyword>
<evidence type="ECO:0008006" key="12">
    <source>
        <dbReference type="Google" id="ProtNLM"/>
    </source>
</evidence>
<keyword evidence="6" id="KW-0862">Zinc</keyword>
<keyword evidence="2" id="KW-0805">Transcription regulation</keyword>
<evidence type="ECO:0000259" key="8">
    <source>
        <dbReference type="PROSITE" id="PS50157"/>
    </source>
</evidence>
<dbReference type="GO" id="GO:0005634">
    <property type="term" value="C:nucleus"/>
    <property type="evidence" value="ECO:0007669"/>
    <property type="project" value="UniProtKB-SubCell"/>
</dbReference>
<dbReference type="PANTHER" id="PTHR37701">
    <property type="entry name" value="METHYL-CPG-BINDING DOMAIN-CONTAINING PROTEIN 8"/>
    <property type="match status" value="1"/>
</dbReference>
<evidence type="ECO:0000256" key="4">
    <source>
        <dbReference type="ARBA" id="ARBA00023163"/>
    </source>
</evidence>
<feature type="region of interest" description="Disordered" evidence="7">
    <location>
        <begin position="65"/>
        <end position="114"/>
    </location>
</feature>
<reference evidence="11" key="1">
    <citation type="journal article" date="2016" name="Nature">
        <title>The genome of the seagrass Zostera marina reveals angiosperm adaptation to the sea.</title>
        <authorList>
            <person name="Olsen J.L."/>
            <person name="Rouze P."/>
            <person name="Verhelst B."/>
            <person name="Lin Y.-C."/>
            <person name="Bayer T."/>
            <person name="Collen J."/>
            <person name="Dattolo E."/>
            <person name="De Paoli E."/>
            <person name="Dittami S."/>
            <person name="Maumus F."/>
            <person name="Michel G."/>
            <person name="Kersting A."/>
            <person name="Lauritano C."/>
            <person name="Lohaus R."/>
            <person name="Toepel M."/>
            <person name="Tonon T."/>
            <person name="Vanneste K."/>
            <person name="Amirebrahimi M."/>
            <person name="Brakel J."/>
            <person name="Bostroem C."/>
            <person name="Chovatia M."/>
            <person name="Grimwood J."/>
            <person name="Jenkins J.W."/>
            <person name="Jueterbock A."/>
            <person name="Mraz A."/>
            <person name="Stam W.T."/>
            <person name="Tice H."/>
            <person name="Bornberg-Bauer E."/>
            <person name="Green P.J."/>
            <person name="Pearson G.A."/>
            <person name="Procaccini G."/>
            <person name="Duarte C.M."/>
            <person name="Schmutz J."/>
            <person name="Reusch T.B.H."/>
            <person name="Van de Peer Y."/>
        </authorList>
    </citation>
    <scope>NUCLEOTIDE SEQUENCE [LARGE SCALE GENOMIC DNA]</scope>
    <source>
        <strain evidence="11">cv. Finnish</strain>
    </source>
</reference>
<dbReference type="GO" id="GO:0003677">
    <property type="term" value="F:DNA binding"/>
    <property type="evidence" value="ECO:0007669"/>
    <property type="project" value="UniProtKB-KW"/>
</dbReference>
<accession>A0A0K9PQX9</accession>
<feature type="compositionally biased region" description="Low complexity" evidence="7">
    <location>
        <begin position="85"/>
        <end position="109"/>
    </location>
</feature>
<dbReference type="AlphaFoldDB" id="A0A0K9PQX9"/>
<feature type="domain" description="C2H2-type" evidence="8">
    <location>
        <begin position="455"/>
        <end position="482"/>
    </location>
</feature>
<sequence length="1108" mass="122145">MDVIPVIDLRLLTQAEINTLALSSTTFSSSTRNFSNNEETLVTKIDRSVFNESAGSRKQTYSRLCLAPPKSNPSTSTGRRRGRPRSLVVLSSTSPSSAPDVSSPSTAPDTAADELGWKENNQIVHFLRMLLAKNGHSETLDIFNPRPSHVPDFLLNPLPPTISKPDDDAHKKRSMKKKRIREEGVGGDIKDTEIMNAKGVAIDLVQLGKKEDLFRVELAKRTAGLVKEAEFLRFLDGLEGEWGSRRKRRKIVDSECLGEDLPKGWRLLLGLKRKDGAVWINCRRYISPSGKQFTSCKEVSSFLLSLVGSQDVKNTFSVIQEEGTIIQEEGTIIQEEGTIIQEEGTIIQEEGTIVNGKFTIGSDAASNEKNTASCFSGGTPISVYSESRKQIIVSKENNSPKKQILNLLKCLQCDIKFPDKDSHVQHLLKFHQRNPKKNGIGKSITSGVIITDGKYECQFCHKVFVERHRYNGHVGIHVRKYSESLDSLADYVIVNEGSEVNAAWSSENENLVKDSCSFDLIFEVNRNSHEGKVCIPNNTVADSLIDATCSKSADEMANNDYTNEKMGNYIENSNLENFEHNVATDIDSYAKEINHVSICEPIKKKTPGSNLECPTKSTVDEFICVTNDKQKEHTSPQCMSETPVKELGDANVIIGENFERPFNVIYSDIVCDSKCGVDETNDSKTEVLTDHCHRTLDENSICIAETDKTDIIGNIHFDKTAVIAESAKENYNMHGNIHLDSSCKTDGTVLSINEPNNIHFDIHTNGGDNSHCNSKFSTKKEDLHSQYEKSCSTQRSGENIKQVVPLHVDSSSVFSGTVPCETSFGQNDVLAQNGLLAELYFENNLSMPPPCSSVQPYNAKTSVNNIMKSNSTEDHEFTESSNYCIQNCVVISPSDVSQECDLEKPVAYQIGGSSDELGIDLEFGFSGSNIESVMSSNEVVGCSSVLDVGLHNAPTPSLWLKPTSCPIATGMVSNQNMSKFHAISSNKVDKYQSSADIGEVRLDKFGLSDSLILDNETVELRTESAMDLSSYNSGELGDAYVAPVELAGGLEDMGNDNSRDGDITTVCMWCGVGYNNQQIIINIQQPLSGAIGFIWLKCKSKMYGQLKF</sequence>
<keyword evidence="6" id="KW-0479">Metal-binding</keyword>
<dbReference type="SMART" id="SM00355">
    <property type="entry name" value="ZnF_C2H2"/>
    <property type="match status" value="2"/>
</dbReference>
<dbReference type="Proteomes" id="UP000036987">
    <property type="component" value="Unassembled WGS sequence"/>
</dbReference>
<evidence type="ECO:0000313" key="10">
    <source>
        <dbReference type="EMBL" id="KMZ71483.1"/>
    </source>
</evidence>
<dbReference type="InterPro" id="IPR016177">
    <property type="entry name" value="DNA-bd_dom_sf"/>
</dbReference>
<evidence type="ECO:0000256" key="2">
    <source>
        <dbReference type="ARBA" id="ARBA00023015"/>
    </source>
</evidence>
<proteinExistence type="predicted"/>
<keyword evidence="5" id="KW-0539">Nucleus</keyword>
<dbReference type="EMBL" id="LFYR01000671">
    <property type="protein sequence ID" value="KMZ71483.1"/>
    <property type="molecule type" value="Genomic_DNA"/>
</dbReference>
<dbReference type="OrthoDB" id="1893318at2759"/>
<feature type="region of interest" description="Disordered" evidence="7">
    <location>
        <begin position="159"/>
        <end position="182"/>
    </location>
</feature>
<dbReference type="InterPro" id="IPR013087">
    <property type="entry name" value="Znf_C2H2_type"/>
</dbReference>
<evidence type="ECO:0000256" key="7">
    <source>
        <dbReference type="SAM" id="MobiDB-lite"/>
    </source>
</evidence>
<comment type="caution">
    <text evidence="10">The sequence shown here is derived from an EMBL/GenBank/DDBJ whole genome shotgun (WGS) entry which is preliminary data.</text>
</comment>
<dbReference type="GO" id="GO:0008270">
    <property type="term" value="F:zinc ion binding"/>
    <property type="evidence" value="ECO:0007669"/>
    <property type="project" value="UniProtKB-KW"/>
</dbReference>
<evidence type="ECO:0000259" key="9">
    <source>
        <dbReference type="PROSITE" id="PS50982"/>
    </source>
</evidence>